<proteinExistence type="predicted"/>
<accession>A0A5B8XZ81</accession>
<feature type="region of interest" description="Disordered" evidence="2">
    <location>
        <begin position="226"/>
        <end position="255"/>
    </location>
</feature>
<evidence type="ECO:0000313" key="4">
    <source>
        <dbReference type="Proteomes" id="UP000315995"/>
    </source>
</evidence>
<protein>
    <submittedName>
        <fullName evidence="3">Uncharacterized protein</fullName>
    </submittedName>
</protein>
<sequence length="255" mass="27878">MTIGKRDARFSKESKAACTNARGVTLDGGADVVRNTVLAYVEPIFAEFDSAISAEDRAETKLNASVVKMEQVEAEAGRSFAAMHSGLQTGVAFAHAAPDRTDVDVDNLENYLDAMSPSDFRRLSRAETLVQFERTHGYLGDFLPTELESRIKPLADDTLAKLKAMADEQEQSNAEWLQEQADLETARNKAKEAYVTLRDGMATALRMVGMHERLNQIVKPLHRALYATSGSDEPSEPAEPAEPVAPSDPVPVPNE</sequence>
<organism evidence="3 4">
    <name type="scientific">Persicimonas caeni</name>
    <dbReference type="NCBI Taxonomy" id="2292766"/>
    <lineage>
        <taxon>Bacteria</taxon>
        <taxon>Deltaproteobacteria</taxon>
        <taxon>Bradymonadales</taxon>
        <taxon>Bradymonadaceae</taxon>
        <taxon>Persicimonas</taxon>
    </lineage>
</organism>
<keyword evidence="1" id="KW-0175">Coiled coil</keyword>
<gene>
    <name evidence="3" type="ORF">FIV42_02825</name>
</gene>
<keyword evidence="4" id="KW-1185">Reference proteome</keyword>
<feature type="compositionally biased region" description="Pro residues" evidence="2">
    <location>
        <begin position="246"/>
        <end position="255"/>
    </location>
</feature>
<name>A0A4Y6PNB4_PERCE</name>
<dbReference type="AlphaFoldDB" id="A0A4Y6PNB4"/>
<dbReference type="Proteomes" id="UP000315995">
    <property type="component" value="Chromosome"/>
</dbReference>
<dbReference type="RefSeq" id="WP_141196206.1">
    <property type="nucleotide sequence ID" value="NZ_CP041186.1"/>
</dbReference>
<accession>A0A4Y6PNB4</accession>
<evidence type="ECO:0000313" key="3">
    <source>
        <dbReference type="EMBL" id="QDG49709.1"/>
    </source>
</evidence>
<evidence type="ECO:0000256" key="1">
    <source>
        <dbReference type="SAM" id="Coils"/>
    </source>
</evidence>
<feature type="coiled-coil region" evidence="1">
    <location>
        <begin position="159"/>
        <end position="193"/>
    </location>
</feature>
<dbReference type="EMBL" id="CP041186">
    <property type="protein sequence ID" value="QDG49709.1"/>
    <property type="molecule type" value="Genomic_DNA"/>
</dbReference>
<evidence type="ECO:0000256" key="2">
    <source>
        <dbReference type="SAM" id="MobiDB-lite"/>
    </source>
</evidence>
<reference evidence="3 4" key="1">
    <citation type="submission" date="2019-06" db="EMBL/GenBank/DDBJ databases">
        <title>Persicimonas caeni gen. nov., sp. nov., a predatory bacterium isolated from solar saltern.</title>
        <authorList>
            <person name="Wang S."/>
        </authorList>
    </citation>
    <scope>NUCLEOTIDE SEQUENCE [LARGE SCALE GENOMIC DNA]</scope>
    <source>
        <strain evidence="3 4">YN101</strain>
    </source>
</reference>